<comment type="cofactor">
    <cofactor evidence="1 19">
        <name>FAD</name>
        <dbReference type="ChEBI" id="CHEBI:57692"/>
    </cofactor>
</comment>
<sequence length="349" mass="39406">MHDSTMQKALSFMEIQHNFSLKKYNTFGIEAKAKQFVAIHSVQELKNVLQENKATQKFILGGGSNMLLTKDIDALVIHIDLKGKKIIKENDDFVWVECQAGESWHEFVLWTIDQNFGALENMSLIPGNIGTTPVQNIGAYGTEIKDTFVSCEAMTIASQEMKTFTKEECHFGYRESIFKNEVKNQYIITSVVFKLTKTNHKINTSYGDISVELARKNITNPTLKDVSNAVITIRKSKLPDPKQLGNSGSFFKNPILLKSDFQKIHQQFPEMKYFDISETEVKVPAGWLIEQAGFKGKRFGDAGIHKNQALVLVNYGNATGQEILNVSKDIQQTIFKMFGIHIEAEVNVI</sequence>
<comment type="pathway">
    <text evidence="4 19">Cell wall biogenesis; peptidoglycan biosynthesis.</text>
</comment>
<keyword evidence="13 19" id="KW-0573">Peptidoglycan synthesis</keyword>
<dbReference type="STRING" id="935223.SAMN04488131_10437"/>
<dbReference type="InterPro" id="IPR036635">
    <property type="entry name" value="MurB_C_sf"/>
</dbReference>
<dbReference type="GO" id="GO:0051301">
    <property type="term" value="P:cell division"/>
    <property type="evidence" value="ECO:0007669"/>
    <property type="project" value="UniProtKB-KW"/>
</dbReference>
<dbReference type="PROSITE" id="PS51387">
    <property type="entry name" value="FAD_PCMH"/>
    <property type="match status" value="1"/>
</dbReference>
<dbReference type="InterPro" id="IPR016167">
    <property type="entry name" value="FAD-bd_PCMH_sub1"/>
</dbReference>
<dbReference type="PANTHER" id="PTHR21071:SF4">
    <property type="entry name" value="UDP-N-ACETYLENOLPYRUVOYLGLUCOSAMINE REDUCTASE"/>
    <property type="match status" value="1"/>
</dbReference>
<keyword evidence="12 19" id="KW-0133">Cell shape</keyword>
<reference evidence="22" key="1">
    <citation type="submission" date="2016-10" db="EMBL/GenBank/DDBJ databases">
        <authorList>
            <person name="Varghese N."/>
            <person name="Submissions S."/>
        </authorList>
    </citation>
    <scope>NUCLEOTIDE SEQUENCE [LARGE SCALE GENOMIC DNA]</scope>
    <source>
        <strain evidence="22">CGMCC 1.9227</strain>
    </source>
</reference>
<feature type="active site" evidence="19">
    <location>
        <position position="345"/>
    </location>
</feature>
<keyword evidence="22" id="KW-1185">Reference proteome</keyword>
<evidence type="ECO:0000256" key="1">
    <source>
        <dbReference type="ARBA" id="ARBA00001974"/>
    </source>
</evidence>
<protein>
    <recommendedName>
        <fullName evidence="6 19">UDP-N-acetylenolpyruvoylglucosamine reductase</fullName>
        <ecNumber evidence="5 19">1.3.1.98</ecNumber>
    </recommendedName>
    <alternativeName>
        <fullName evidence="17 19">UDP-N-acetylmuramate dehydrogenase</fullName>
    </alternativeName>
</protein>
<evidence type="ECO:0000256" key="14">
    <source>
        <dbReference type="ARBA" id="ARBA00023002"/>
    </source>
</evidence>
<evidence type="ECO:0000256" key="2">
    <source>
        <dbReference type="ARBA" id="ARBA00003921"/>
    </source>
</evidence>
<dbReference type="InterPro" id="IPR016166">
    <property type="entry name" value="FAD-bd_PCMH"/>
</dbReference>
<dbReference type="Proteomes" id="UP000198596">
    <property type="component" value="Unassembled WGS sequence"/>
</dbReference>
<keyword evidence="8 19" id="KW-0132">Cell division</keyword>
<dbReference type="GO" id="GO:0005829">
    <property type="term" value="C:cytosol"/>
    <property type="evidence" value="ECO:0007669"/>
    <property type="project" value="TreeGrafter"/>
</dbReference>
<dbReference type="GO" id="GO:0071949">
    <property type="term" value="F:FAD binding"/>
    <property type="evidence" value="ECO:0007669"/>
    <property type="project" value="InterPro"/>
</dbReference>
<keyword evidence="10 19" id="KW-0274">FAD</keyword>
<evidence type="ECO:0000256" key="19">
    <source>
        <dbReference type="HAMAP-Rule" id="MF_00037"/>
    </source>
</evidence>
<dbReference type="GO" id="GO:0008360">
    <property type="term" value="P:regulation of cell shape"/>
    <property type="evidence" value="ECO:0007669"/>
    <property type="project" value="UniProtKB-KW"/>
</dbReference>
<dbReference type="Pfam" id="PF02873">
    <property type="entry name" value="MurB_C"/>
    <property type="match status" value="1"/>
</dbReference>
<dbReference type="InterPro" id="IPR016169">
    <property type="entry name" value="FAD-bd_PCMH_sub2"/>
</dbReference>
<keyword evidence="16 19" id="KW-0961">Cell wall biogenesis/degradation</keyword>
<dbReference type="Gene3D" id="3.90.78.10">
    <property type="entry name" value="UDP-N-acetylenolpyruvoylglucosamine reductase, C-terminal domain"/>
    <property type="match status" value="1"/>
</dbReference>
<dbReference type="HAMAP" id="MF_00037">
    <property type="entry name" value="MurB"/>
    <property type="match status" value="1"/>
</dbReference>
<evidence type="ECO:0000256" key="15">
    <source>
        <dbReference type="ARBA" id="ARBA00023306"/>
    </source>
</evidence>
<feature type="domain" description="FAD-binding PCMH-type" evidence="20">
    <location>
        <begin position="29"/>
        <end position="198"/>
    </location>
</feature>
<dbReference type="NCBIfam" id="TIGR00179">
    <property type="entry name" value="murB"/>
    <property type="match status" value="1"/>
</dbReference>
<comment type="function">
    <text evidence="2 19">Cell wall formation.</text>
</comment>
<feature type="active site" evidence="19">
    <location>
        <position position="174"/>
    </location>
</feature>
<dbReference type="InterPro" id="IPR011601">
    <property type="entry name" value="MurB_C"/>
</dbReference>
<accession>A0A1I2DDZ5</accession>
<dbReference type="GO" id="GO:0071555">
    <property type="term" value="P:cell wall organization"/>
    <property type="evidence" value="ECO:0007669"/>
    <property type="project" value="UniProtKB-KW"/>
</dbReference>
<evidence type="ECO:0000256" key="13">
    <source>
        <dbReference type="ARBA" id="ARBA00022984"/>
    </source>
</evidence>
<keyword evidence="15 19" id="KW-0131">Cell cycle</keyword>
<keyword evidence="11 19" id="KW-0521">NADP</keyword>
<evidence type="ECO:0000256" key="4">
    <source>
        <dbReference type="ARBA" id="ARBA00004752"/>
    </source>
</evidence>
<feature type="active site" description="Proton donor" evidence="19">
    <location>
        <position position="249"/>
    </location>
</feature>
<dbReference type="GO" id="GO:0008762">
    <property type="term" value="F:UDP-N-acetylmuramate dehydrogenase activity"/>
    <property type="evidence" value="ECO:0007669"/>
    <property type="project" value="UniProtKB-UniRule"/>
</dbReference>
<evidence type="ECO:0000256" key="8">
    <source>
        <dbReference type="ARBA" id="ARBA00022618"/>
    </source>
</evidence>
<dbReference type="Gene3D" id="3.30.43.10">
    <property type="entry name" value="Uridine Diphospho-n-acetylenolpyruvylglucosamine Reductase, domain 2"/>
    <property type="match status" value="1"/>
</dbReference>
<evidence type="ECO:0000256" key="18">
    <source>
        <dbReference type="ARBA" id="ARBA00048914"/>
    </source>
</evidence>
<dbReference type="SUPFAM" id="SSF56176">
    <property type="entry name" value="FAD-binding/transporter-associated domain-like"/>
    <property type="match status" value="1"/>
</dbReference>
<evidence type="ECO:0000256" key="9">
    <source>
        <dbReference type="ARBA" id="ARBA00022630"/>
    </source>
</evidence>
<evidence type="ECO:0000256" key="11">
    <source>
        <dbReference type="ARBA" id="ARBA00022857"/>
    </source>
</evidence>
<keyword evidence="14 19" id="KW-0560">Oxidoreductase</keyword>
<evidence type="ECO:0000256" key="16">
    <source>
        <dbReference type="ARBA" id="ARBA00023316"/>
    </source>
</evidence>
<evidence type="ECO:0000259" key="20">
    <source>
        <dbReference type="PROSITE" id="PS51387"/>
    </source>
</evidence>
<dbReference type="Pfam" id="PF01565">
    <property type="entry name" value="FAD_binding_4"/>
    <property type="match status" value="1"/>
</dbReference>
<dbReference type="InterPro" id="IPR036318">
    <property type="entry name" value="FAD-bd_PCMH-like_sf"/>
</dbReference>
<dbReference type="InterPro" id="IPR003170">
    <property type="entry name" value="MurB"/>
</dbReference>
<evidence type="ECO:0000256" key="17">
    <source>
        <dbReference type="ARBA" id="ARBA00031026"/>
    </source>
</evidence>
<comment type="subcellular location">
    <subcellularLocation>
        <location evidence="3 19">Cytoplasm</location>
    </subcellularLocation>
</comment>
<comment type="similarity">
    <text evidence="19">Belongs to the MurB family.</text>
</comment>
<evidence type="ECO:0000256" key="6">
    <source>
        <dbReference type="ARBA" id="ARBA00015188"/>
    </source>
</evidence>
<evidence type="ECO:0000256" key="3">
    <source>
        <dbReference type="ARBA" id="ARBA00004496"/>
    </source>
</evidence>
<name>A0A1I2DDZ5_9FLAO</name>
<dbReference type="SUPFAM" id="SSF56194">
    <property type="entry name" value="Uridine diphospho-N-Acetylenolpyruvylglucosamine reductase, MurB, C-terminal domain"/>
    <property type="match status" value="1"/>
</dbReference>
<keyword evidence="9 19" id="KW-0285">Flavoprotein</keyword>
<dbReference type="Gene3D" id="3.30.465.10">
    <property type="match status" value="1"/>
</dbReference>
<comment type="catalytic activity">
    <reaction evidence="18 19">
        <text>UDP-N-acetyl-alpha-D-muramate + NADP(+) = UDP-N-acetyl-3-O-(1-carboxyvinyl)-alpha-D-glucosamine + NADPH + H(+)</text>
        <dbReference type="Rhea" id="RHEA:12248"/>
        <dbReference type="ChEBI" id="CHEBI:15378"/>
        <dbReference type="ChEBI" id="CHEBI:57783"/>
        <dbReference type="ChEBI" id="CHEBI:58349"/>
        <dbReference type="ChEBI" id="CHEBI:68483"/>
        <dbReference type="ChEBI" id="CHEBI:70757"/>
        <dbReference type="EC" id="1.3.1.98"/>
    </reaction>
</comment>
<dbReference type="InterPro" id="IPR006094">
    <property type="entry name" value="Oxid_FAD_bind_N"/>
</dbReference>
<dbReference type="UniPathway" id="UPA00219"/>
<evidence type="ECO:0000256" key="10">
    <source>
        <dbReference type="ARBA" id="ARBA00022827"/>
    </source>
</evidence>
<dbReference type="PANTHER" id="PTHR21071">
    <property type="entry name" value="UDP-N-ACETYLENOLPYRUVOYLGLUCOSAMINE REDUCTASE"/>
    <property type="match status" value="1"/>
</dbReference>
<evidence type="ECO:0000313" key="21">
    <source>
        <dbReference type="EMBL" id="SFE78727.1"/>
    </source>
</evidence>
<evidence type="ECO:0000256" key="7">
    <source>
        <dbReference type="ARBA" id="ARBA00022490"/>
    </source>
</evidence>
<evidence type="ECO:0000256" key="5">
    <source>
        <dbReference type="ARBA" id="ARBA00012518"/>
    </source>
</evidence>
<dbReference type="NCBIfam" id="NF000755">
    <property type="entry name" value="PRK00046.1"/>
    <property type="match status" value="1"/>
</dbReference>
<dbReference type="GO" id="GO:0009252">
    <property type="term" value="P:peptidoglycan biosynthetic process"/>
    <property type="evidence" value="ECO:0007669"/>
    <property type="project" value="UniProtKB-UniRule"/>
</dbReference>
<dbReference type="AlphaFoldDB" id="A0A1I2DDZ5"/>
<organism evidence="21 22">
    <name type="scientific">Flavobacterium xueshanense</name>
    <dbReference type="NCBI Taxonomy" id="935223"/>
    <lineage>
        <taxon>Bacteria</taxon>
        <taxon>Pseudomonadati</taxon>
        <taxon>Bacteroidota</taxon>
        <taxon>Flavobacteriia</taxon>
        <taxon>Flavobacteriales</taxon>
        <taxon>Flavobacteriaceae</taxon>
        <taxon>Flavobacterium</taxon>
    </lineage>
</organism>
<gene>
    <name evidence="19" type="primary">murB</name>
    <name evidence="21" type="ORF">SAMN04488131_10437</name>
</gene>
<keyword evidence="7 19" id="KW-0963">Cytoplasm</keyword>
<dbReference type="EC" id="1.3.1.98" evidence="5 19"/>
<evidence type="ECO:0000313" key="22">
    <source>
        <dbReference type="Proteomes" id="UP000198596"/>
    </source>
</evidence>
<evidence type="ECO:0000256" key="12">
    <source>
        <dbReference type="ARBA" id="ARBA00022960"/>
    </source>
</evidence>
<dbReference type="EMBL" id="FONQ01000004">
    <property type="protein sequence ID" value="SFE78727.1"/>
    <property type="molecule type" value="Genomic_DNA"/>
</dbReference>
<proteinExistence type="inferred from homology"/>